<feature type="active site" evidence="2">
    <location>
        <position position="351"/>
    </location>
</feature>
<evidence type="ECO:0000313" key="5">
    <source>
        <dbReference type="Proteomes" id="UP000823749"/>
    </source>
</evidence>
<proteinExistence type="inferred from homology"/>
<dbReference type="PANTHER" id="PTHR23024">
    <property type="entry name" value="ARYLACETAMIDE DEACETYLASE"/>
    <property type="match status" value="1"/>
</dbReference>
<dbReference type="Proteomes" id="UP000823749">
    <property type="component" value="Chromosome 11"/>
</dbReference>
<comment type="caution">
    <text evidence="4">The sequence shown here is derived from an EMBL/GenBank/DDBJ whole genome shotgun (WGS) entry which is preliminary data.</text>
</comment>
<dbReference type="InterPro" id="IPR013094">
    <property type="entry name" value="AB_hydrolase_3"/>
</dbReference>
<evidence type="ECO:0000256" key="2">
    <source>
        <dbReference type="PROSITE-ProRule" id="PRU10038"/>
    </source>
</evidence>
<feature type="active site" evidence="2">
    <location>
        <position position="169"/>
    </location>
</feature>
<dbReference type="AlphaFoldDB" id="A0AAV6IHK6"/>
<dbReference type="InterPro" id="IPR050466">
    <property type="entry name" value="Carboxylest/Gibb_receptor"/>
</dbReference>
<evidence type="ECO:0000259" key="3">
    <source>
        <dbReference type="Pfam" id="PF07859"/>
    </source>
</evidence>
<sequence>MESNNSDDDNNNEIAYEFLPYFRAYKDGRVERFFGVDRVPTSTNPNSTVSSKDVVVSPESAVSARLFKPTTVGQNQRLPVLVYFHGGAYCFGSPFCAEYHNHLTSLVAEANVIAISVDYRLAPEYPIPIAYEDSWAALKWVASHCNGQGPENWINDNADLQRVFVAGDSAGANIAHNTAMKAGEEELAGLELNGACLVHPDFASKEGDVPEAWFFACPDTSGSSDPRINPAVDSRLGKMRCRRALVCVAEKDWAKERGLFYYEKLRKSGWTGAAEIAETEGEGHVFHLFNPNCENAVNLVKRRAPEYPLPIAYDDSWTAIKWAASHSERGGDEVWLNDYVDWDEVFFAGDSAGANIAHNMAVRVGLEGLDGARLVGIALVHAYFWGKEPIGKEGDNIMGKAFAENLWLFVCPSSSGSDDPLMNPVKDPNFSKLGCKKVLVCVSEKDLLRDGGWYYKEELEKSGWWGGVVEVMEAGGEDHVFHLFNPTCENAVAMLKRVAAFMN</sequence>
<dbReference type="PROSITE" id="PS01174">
    <property type="entry name" value="LIPASE_GDXG_SER"/>
    <property type="match status" value="2"/>
</dbReference>
<reference evidence="4" key="1">
    <citation type="submission" date="2020-08" db="EMBL/GenBank/DDBJ databases">
        <title>Plant Genome Project.</title>
        <authorList>
            <person name="Zhang R.-G."/>
        </authorList>
    </citation>
    <scope>NUCLEOTIDE SEQUENCE</scope>
    <source>
        <strain evidence="4">WSP0</strain>
        <tissue evidence="4">Leaf</tissue>
    </source>
</reference>
<feature type="domain" description="Alpha/beta hydrolase fold-3" evidence="3">
    <location>
        <begin position="81"/>
        <end position="287"/>
    </location>
</feature>
<evidence type="ECO:0000256" key="1">
    <source>
        <dbReference type="ARBA" id="ARBA00010515"/>
    </source>
</evidence>
<organism evidence="4 5">
    <name type="scientific">Rhododendron griersonianum</name>
    <dbReference type="NCBI Taxonomy" id="479676"/>
    <lineage>
        <taxon>Eukaryota</taxon>
        <taxon>Viridiplantae</taxon>
        <taxon>Streptophyta</taxon>
        <taxon>Embryophyta</taxon>
        <taxon>Tracheophyta</taxon>
        <taxon>Spermatophyta</taxon>
        <taxon>Magnoliopsida</taxon>
        <taxon>eudicotyledons</taxon>
        <taxon>Gunneridae</taxon>
        <taxon>Pentapetalae</taxon>
        <taxon>asterids</taxon>
        <taxon>Ericales</taxon>
        <taxon>Ericaceae</taxon>
        <taxon>Ericoideae</taxon>
        <taxon>Rhodoreae</taxon>
        <taxon>Rhododendron</taxon>
    </lineage>
</organism>
<dbReference type="SUPFAM" id="SSF53474">
    <property type="entry name" value="alpha/beta-Hydrolases"/>
    <property type="match status" value="2"/>
</dbReference>
<dbReference type="Pfam" id="PF07859">
    <property type="entry name" value="Abhydrolase_3"/>
    <property type="match status" value="2"/>
</dbReference>
<feature type="domain" description="Alpha/beta hydrolase fold-3" evidence="3">
    <location>
        <begin position="302"/>
        <end position="482"/>
    </location>
</feature>
<comment type="similarity">
    <text evidence="1">Belongs to the 'GDXG' lipolytic enzyme family.</text>
</comment>
<dbReference type="InterPro" id="IPR029058">
    <property type="entry name" value="AB_hydrolase_fold"/>
</dbReference>
<gene>
    <name evidence="4" type="ORF">RHGRI_032678</name>
</gene>
<evidence type="ECO:0000313" key="4">
    <source>
        <dbReference type="EMBL" id="KAG5526484.1"/>
    </source>
</evidence>
<accession>A0AAV6IHK6</accession>
<dbReference type="Gene3D" id="3.40.50.1820">
    <property type="entry name" value="alpha/beta hydrolase"/>
    <property type="match status" value="2"/>
</dbReference>
<dbReference type="EMBL" id="JACTNZ010000011">
    <property type="protein sequence ID" value="KAG5526484.1"/>
    <property type="molecule type" value="Genomic_DNA"/>
</dbReference>
<name>A0AAV6IHK6_9ERIC</name>
<protein>
    <recommendedName>
        <fullName evidence="3">Alpha/beta hydrolase fold-3 domain-containing protein</fullName>
    </recommendedName>
</protein>
<dbReference type="GO" id="GO:0016787">
    <property type="term" value="F:hydrolase activity"/>
    <property type="evidence" value="ECO:0007669"/>
    <property type="project" value="InterPro"/>
</dbReference>
<dbReference type="PANTHER" id="PTHR23024:SF257">
    <property type="entry name" value="ALPHA_BETA HYDROLASE FOLD-3 DOMAIN-CONTAINING PROTEIN"/>
    <property type="match status" value="1"/>
</dbReference>
<keyword evidence="5" id="KW-1185">Reference proteome</keyword>
<dbReference type="InterPro" id="IPR033140">
    <property type="entry name" value="Lipase_GDXG_put_SER_AS"/>
</dbReference>